<dbReference type="SUPFAM" id="SSF51011">
    <property type="entry name" value="Glycosyl hydrolase domain"/>
    <property type="match status" value="1"/>
</dbReference>
<dbReference type="Gene3D" id="2.60.40.1180">
    <property type="entry name" value="Golgi alpha-mannosidase II"/>
    <property type="match status" value="1"/>
</dbReference>
<protein>
    <submittedName>
        <fullName evidence="2">Cyclomaltodextrinase C-terminal domain-containing protein</fullName>
    </submittedName>
</protein>
<dbReference type="InterPro" id="IPR013780">
    <property type="entry name" value="Glyco_hydro_b"/>
</dbReference>
<sequence>SPAIAKGKLTHFSPKEGVYSYARISEQQTVLVFLNKNTTAKTWSLDYMREVIGNHKSATALFNKQKVKLTKPLTLP</sequence>
<feature type="domain" description="Cyclo-malto-dextrinase C-terminal" evidence="1">
    <location>
        <begin position="9"/>
        <end position="76"/>
    </location>
</feature>
<reference evidence="2 3" key="1">
    <citation type="submission" date="2024-03" db="EMBL/GenBank/DDBJ databases">
        <title>First Report of Pectobacterium brasiliscabiei causing potato scab in china.</title>
        <authorList>
            <person name="Handique U."/>
        </authorList>
    </citation>
    <scope>NUCLEOTIDE SEQUENCE [LARGE SCALE GENOMIC DNA]</scope>
    <source>
        <strain evidence="2 3">ZRIMU1503</strain>
    </source>
</reference>
<feature type="non-terminal residue" evidence="2">
    <location>
        <position position="76"/>
    </location>
</feature>
<dbReference type="InterPro" id="IPR019492">
    <property type="entry name" value="Cyclo-malto-dextrinase_C"/>
</dbReference>
<feature type="non-terminal residue" evidence="2">
    <location>
        <position position="1"/>
    </location>
</feature>
<proteinExistence type="predicted"/>
<name>A0ABU8GX96_9ACTN</name>
<evidence type="ECO:0000313" key="2">
    <source>
        <dbReference type="EMBL" id="MEI5617689.1"/>
    </source>
</evidence>
<evidence type="ECO:0000313" key="3">
    <source>
        <dbReference type="Proteomes" id="UP001365781"/>
    </source>
</evidence>
<accession>A0ABU8GX96</accession>
<gene>
    <name evidence="2" type="ORF">WB403_52250</name>
</gene>
<dbReference type="Proteomes" id="UP001365781">
    <property type="component" value="Unassembled WGS sequence"/>
</dbReference>
<comment type="caution">
    <text evidence="2">The sequence shown here is derived from an EMBL/GenBank/DDBJ whole genome shotgun (WGS) entry which is preliminary data.</text>
</comment>
<organism evidence="2 3">
    <name type="scientific">Streptomyces brasiliscabiei</name>
    <dbReference type="NCBI Taxonomy" id="2736302"/>
    <lineage>
        <taxon>Bacteria</taxon>
        <taxon>Bacillati</taxon>
        <taxon>Actinomycetota</taxon>
        <taxon>Actinomycetes</taxon>
        <taxon>Kitasatosporales</taxon>
        <taxon>Streptomycetaceae</taxon>
        <taxon>Streptomyces</taxon>
    </lineage>
</organism>
<dbReference type="Pfam" id="PF10438">
    <property type="entry name" value="Cyc-maltodext_C"/>
    <property type="match status" value="1"/>
</dbReference>
<evidence type="ECO:0000259" key="1">
    <source>
        <dbReference type="Pfam" id="PF10438"/>
    </source>
</evidence>
<dbReference type="EMBL" id="JBBAYM010000960">
    <property type="protein sequence ID" value="MEI5617689.1"/>
    <property type="molecule type" value="Genomic_DNA"/>
</dbReference>
<keyword evidence="3" id="KW-1185">Reference proteome</keyword>